<dbReference type="SUPFAM" id="SSF53955">
    <property type="entry name" value="Lysozyme-like"/>
    <property type="match status" value="1"/>
</dbReference>
<dbReference type="eggNOG" id="ENOG502QTS6">
    <property type="taxonomic scope" value="Eukaryota"/>
</dbReference>
<keyword evidence="1" id="KW-0732">Signal</keyword>
<dbReference type="InterPro" id="IPR023346">
    <property type="entry name" value="Lysozyme-like_dom_sf"/>
</dbReference>
<dbReference type="EMBL" id="CAGA01000049">
    <property type="protein sequence ID" value="CCE32949.1"/>
    <property type="molecule type" value="Genomic_DNA"/>
</dbReference>
<dbReference type="AlphaFoldDB" id="M1WHL7"/>
<protein>
    <recommendedName>
        <fullName evidence="4">Transglycosylase SLT domain-containing protein</fullName>
    </recommendedName>
</protein>
<dbReference type="Gene3D" id="1.10.530.10">
    <property type="match status" value="1"/>
</dbReference>
<dbReference type="OrthoDB" id="1193027at2759"/>
<evidence type="ECO:0000256" key="1">
    <source>
        <dbReference type="SAM" id="SignalP"/>
    </source>
</evidence>
<organism evidence="2 3">
    <name type="scientific">Claviceps purpurea (strain 20.1)</name>
    <name type="common">Ergot fungus</name>
    <name type="synonym">Sphacelia segetum</name>
    <dbReference type="NCBI Taxonomy" id="1111077"/>
    <lineage>
        <taxon>Eukaryota</taxon>
        <taxon>Fungi</taxon>
        <taxon>Dikarya</taxon>
        <taxon>Ascomycota</taxon>
        <taxon>Pezizomycotina</taxon>
        <taxon>Sordariomycetes</taxon>
        <taxon>Hypocreomycetidae</taxon>
        <taxon>Hypocreales</taxon>
        <taxon>Clavicipitaceae</taxon>
        <taxon>Claviceps</taxon>
    </lineage>
</organism>
<name>M1WHL7_CLAP2</name>
<feature type="signal peptide" evidence="1">
    <location>
        <begin position="1"/>
        <end position="17"/>
    </location>
</feature>
<proteinExistence type="predicted"/>
<sequence>MLSKVALVTCLISSAFAGPLAPPYVVQRNNPEHHVSKVGAPITKPINRYLLSPHDTKISESTTAQAPRTFPRLHTREVNQKVLNAALANHDMSETTYCNSSGVDTYQMYRGNGSPSEGWPEKSLWVPFENMFRNYRGQMLQSCGNQNPPQPNNDEAEVKAIYDGIQKASVASGVDRRFILAILMQESKGCVRAPTTNYGVRNPGLMQNHDGAGTCNEGGLVKKPCPEATIHQMISEGVSGTAAGDGLANCMNVAAAGGADVSAFYKAARIYNSGSIAKTGQLQDGIATHCYASDVAK</sequence>
<feature type="chain" id="PRO_5004018783" description="Transglycosylase SLT domain-containing protein" evidence="1">
    <location>
        <begin position="18"/>
        <end position="297"/>
    </location>
</feature>
<evidence type="ECO:0000313" key="3">
    <source>
        <dbReference type="Proteomes" id="UP000016801"/>
    </source>
</evidence>
<gene>
    <name evidence="2" type="ORF">CPUR_06871</name>
</gene>
<dbReference type="VEuPathDB" id="FungiDB:CPUR_06871"/>
<dbReference type="HOGENOM" id="CLU_058267_2_0_1"/>
<dbReference type="Proteomes" id="UP000016801">
    <property type="component" value="Unassembled WGS sequence"/>
</dbReference>
<evidence type="ECO:0008006" key="4">
    <source>
        <dbReference type="Google" id="ProtNLM"/>
    </source>
</evidence>
<reference evidence="2 3" key="1">
    <citation type="journal article" date="2013" name="PLoS Genet.">
        <title>Plant-symbiotic fungi as chemical engineers: Multi-genome analysis of the Clavicipitaceae reveals dynamics of alkaloid loci.</title>
        <authorList>
            <person name="Schardl C.L."/>
            <person name="Young C.A."/>
            <person name="Hesse U."/>
            <person name="Amyotte S.G."/>
            <person name="Andreeva K."/>
            <person name="Calie P.J."/>
            <person name="Fleetwood D.J."/>
            <person name="Haws D.C."/>
            <person name="Moore N."/>
            <person name="Oeser B."/>
            <person name="Panaccione D.G."/>
            <person name="Schweri K.K."/>
            <person name="Voisey C.R."/>
            <person name="Farman M.L."/>
            <person name="Jaromczyk J.W."/>
            <person name="Roe B.A."/>
            <person name="O'Sullivan D.M."/>
            <person name="Scott B."/>
            <person name="Tudzynski P."/>
            <person name="An Z."/>
            <person name="Arnaoudova E.G."/>
            <person name="Bullock C.T."/>
            <person name="Charlton N.D."/>
            <person name="Chen L."/>
            <person name="Cox M."/>
            <person name="Dinkins R.D."/>
            <person name="Florea S."/>
            <person name="Glenn A.E."/>
            <person name="Gordon A."/>
            <person name="Gueldener U."/>
            <person name="Harris D.R."/>
            <person name="Hollin W."/>
            <person name="Jaromczyk J."/>
            <person name="Johnson R.D."/>
            <person name="Khan A.K."/>
            <person name="Leistner E."/>
            <person name="Leuchtmann A."/>
            <person name="Li C."/>
            <person name="Liu J."/>
            <person name="Liu J."/>
            <person name="Liu M."/>
            <person name="Mace W."/>
            <person name="Machado C."/>
            <person name="Nagabhyru P."/>
            <person name="Pan J."/>
            <person name="Schmid J."/>
            <person name="Sugawara K."/>
            <person name="Steiner U."/>
            <person name="Takach J.E."/>
            <person name="Tanaka E."/>
            <person name="Webb J.S."/>
            <person name="Wilson E.V."/>
            <person name="Wiseman J.L."/>
            <person name="Yoshida R."/>
            <person name="Zeng Z."/>
        </authorList>
    </citation>
    <scope>NUCLEOTIDE SEQUENCE [LARGE SCALE GENOMIC DNA]</scope>
    <source>
        <strain evidence="2 3">20.1</strain>
    </source>
</reference>
<evidence type="ECO:0000313" key="2">
    <source>
        <dbReference type="EMBL" id="CCE32949.1"/>
    </source>
</evidence>
<dbReference type="PhylomeDB" id="M1WHL7"/>
<accession>M1WHL7</accession>
<keyword evidence="3" id="KW-1185">Reference proteome</keyword>
<comment type="caution">
    <text evidence="2">The sequence shown here is derived from an EMBL/GenBank/DDBJ whole genome shotgun (WGS) entry which is preliminary data.</text>
</comment>